<feature type="region of interest" description="Disordered" evidence="1">
    <location>
        <begin position="418"/>
        <end position="444"/>
    </location>
</feature>
<gene>
    <name evidence="3" type="ORF">BACVE_000429</name>
    <name evidence="2" type="ORF">BVDSYZ_16115</name>
</gene>
<evidence type="ECO:0000313" key="3">
    <source>
        <dbReference type="EMBL" id="QOY25501.1"/>
    </source>
</evidence>
<sequence>MKNEQLITKMLDHLRLNQGHHEKLKRYYLGDHDILHSKTAKDPLKADMRAYFNYCRKMVQNSVGYLLGKPVNYGSKTENKEFISNIDYYFSNWEHAHNIKLKIEASIHGYAYEANYINSEGDFECAAYSPLEMIVLHDGTIENKVSMAIRKYKVQFDETEYVEVWDDTFYSNYKLSGGKLLLLEQKRHRFSRCPVRELKNNDIKKSTFEDIIKIIDMYNAIHANAANELVDHRNSYLVFTNCSVEFEDAKKMKENGIIILPHEKAEVKWLTKDLHGTFVKDMLKQWQDEMYIQSNQVNLNENFQSNTSGVSIRLKLQELENQSAIAESHFEKVLKDRLKFFCEFLSLKKQAEFDYKDVNVAFTRNVPVDEVAIAQMVSTLSGLVPHEDLLSRLPFIQNPSASMQKLIKQHETVKLHSANNMNTTAVPKQDISDEEDQERLSNGL</sequence>
<evidence type="ECO:0000313" key="5">
    <source>
        <dbReference type="Proteomes" id="UP000587477"/>
    </source>
</evidence>
<dbReference type="InterPro" id="IPR006428">
    <property type="entry name" value="Portal_SPP1-type"/>
</dbReference>
<proteinExistence type="predicted"/>
<dbReference type="InterPro" id="IPR021145">
    <property type="entry name" value="Portal_protein_SPP1_Gp6-like"/>
</dbReference>
<dbReference type="RefSeq" id="WP_014417463.1">
    <property type="nucleotide sequence ID" value="NZ_BDDG01000003.1"/>
</dbReference>
<dbReference type="Proteomes" id="UP000250069">
    <property type="component" value="Chromosome"/>
</dbReference>
<evidence type="ECO:0000313" key="2">
    <source>
        <dbReference type="EMBL" id="AWX73452.1"/>
    </source>
</evidence>
<name>A0A411A4S2_BACVE</name>
<protein>
    <submittedName>
        <fullName evidence="2">Phage portal protein</fullName>
    </submittedName>
</protein>
<dbReference type="AlphaFoldDB" id="A0A411A4S2"/>
<accession>A0A411A4S2</accession>
<evidence type="ECO:0000313" key="4">
    <source>
        <dbReference type="Proteomes" id="UP000250069"/>
    </source>
</evidence>
<dbReference type="EMBL" id="CP063687">
    <property type="protein sequence ID" value="QOY25501.1"/>
    <property type="molecule type" value="Genomic_DNA"/>
</dbReference>
<reference evidence="5" key="3">
    <citation type="submission" date="2020-10" db="EMBL/GenBank/DDBJ databases">
        <title>Complete genome sequence of Bacillus velezensis NST6.</title>
        <authorList>
            <person name="Choi J."/>
        </authorList>
    </citation>
    <scope>NUCLEOTIDE SEQUENCE [LARGE SCALE GENOMIC DNA]</scope>
    <source>
        <strain evidence="5">NST6</strain>
    </source>
</reference>
<dbReference type="Proteomes" id="UP000587477">
    <property type="component" value="Chromosome"/>
</dbReference>
<reference evidence="3" key="2">
    <citation type="journal article" date="2020" name="Genomics">
        <title>Complete genome sequence of Bacillus velezensis NST6 and comparison with the species belonging to operational group B. amyloliquefaciens.</title>
        <authorList>
            <person name="Choi J."/>
            <person name="Nam J."/>
            <person name="Seo M.H."/>
        </authorList>
    </citation>
    <scope>NUCLEOTIDE SEQUENCE</scope>
    <source>
        <strain evidence="3">NST6</strain>
    </source>
</reference>
<evidence type="ECO:0000256" key="1">
    <source>
        <dbReference type="SAM" id="MobiDB-lite"/>
    </source>
</evidence>
<dbReference type="Pfam" id="PF05133">
    <property type="entry name" value="SPP1_portal"/>
    <property type="match status" value="1"/>
</dbReference>
<dbReference type="NCBIfam" id="TIGR01538">
    <property type="entry name" value="portal_SPP1"/>
    <property type="match status" value="1"/>
</dbReference>
<organism evidence="3 5">
    <name type="scientific">Bacillus velezensis</name>
    <dbReference type="NCBI Taxonomy" id="492670"/>
    <lineage>
        <taxon>Bacteria</taxon>
        <taxon>Bacillati</taxon>
        <taxon>Bacillota</taxon>
        <taxon>Bacilli</taxon>
        <taxon>Bacillales</taxon>
        <taxon>Bacillaceae</taxon>
        <taxon>Bacillus</taxon>
        <taxon>Bacillus amyloliquefaciens group</taxon>
    </lineage>
</organism>
<reference evidence="2 4" key="1">
    <citation type="submission" date="2018-06" db="EMBL/GenBank/DDBJ databases">
        <title>Complete Genome Sequence of Bacillus velezensis DSYZ, a Plant Growth-Promoting Rhizobacterium with Antifungal Activity.</title>
        <authorList>
            <person name="Du B."/>
            <person name="Ding Y."/>
            <person name="Liu K."/>
            <person name="Yao L."/>
            <person name="Wang C."/>
            <person name="Li H."/>
            <person name="Liu H."/>
        </authorList>
    </citation>
    <scope>NUCLEOTIDE SEQUENCE [LARGE SCALE GENOMIC DNA]</scope>
    <source>
        <strain evidence="2 4">DSYZ</strain>
    </source>
</reference>
<dbReference type="EMBL" id="CP030150">
    <property type="protein sequence ID" value="AWX73452.1"/>
    <property type="molecule type" value="Genomic_DNA"/>
</dbReference>